<keyword evidence="3" id="KW-1185">Reference proteome</keyword>
<evidence type="ECO:0000313" key="2">
    <source>
        <dbReference type="EMBL" id="KAA3679340.1"/>
    </source>
</evidence>
<sequence>MNDREINQCGGSTSILKLWVMIIWTHHPVASSYAANSQQQAMFTFQLGIPEYDIALMKIKGRIPYIWKRSVPALLPMSKHSRRWPLERMQCTIVGWGCTSVGGETVETASVAELTVVPAHNCSGTYEDVNETHEFCAGYYNSGVGICPVNEIL</sequence>
<dbReference type="Proteomes" id="UP000324629">
    <property type="component" value="Unassembled WGS sequence"/>
</dbReference>
<proteinExistence type="predicted"/>
<reference evidence="2 3" key="1">
    <citation type="journal article" date="2019" name="Gigascience">
        <title>Whole-genome sequence of the oriental lung fluke Paragonimus westermani.</title>
        <authorList>
            <person name="Oey H."/>
            <person name="Zakrzewski M."/>
            <person name="Narain K."/>
            <person name="Devi K.R."/>
            <person name="Agatsuma T."/>
            <person name="Nawaratna S."/>
            <person name="Gobert G.N."/>
            <person name="Jones M.K."/>
            <person name="Ragan M.A."/>
            <person name="McManus D.P."/>
            <person name="Krause L."/>
        </authorList>
    </citation>
    <scope>NUCLEOTIDE SEQUENCE [LARGE SCALE GENOMIC DNA]</scope>
    <source>
        <strain evidence="2 3">IND2009</strain>
    </source>
</reference>
<feature type="domain" description="Peptidase S1" evidence="1">
    <location>
        <begin position="50"/>
        <end position="148"/>
    </location>
</feature>
<dbReference type="GO" id="GO:0006508">
    <property type="term" value="P:proteolysis"/>
    <property type="evidence" value="ECO:0007669"/>
    <property type="project" value="InterPro"/>
</dbReference>
<dbReference type="GO" id="GO:0004252">
    <property type="term" value="F:serine-type endopeptidase activity"/>
    <property type="evidence" value="ECO:0007669"/>
    <property type="project" value="InterPro"/>
</dbReference>
<dbReference type="EMBL" id="QNGE01000768">
    <property type="protein sequence ID" value="KAA3679340.1"/>
    <property type="molecule type" value="Genomic_DNA"/>
</dbReference>
<evidence type="ECO:0000313" key="3">
    <source>
        <dbReference type="Proteomes" id="UP000324629"/>
    </source>
</evidence>
<gene>
    <name evidence="2" type="ORF">DEA37_0007460</name>
</gene>
<comment type="caution">
    <text evidence="2">The sequence shown here is derived from an EMBL/GenBank/DDBJ whole genome shotgun (WGS) entry which is preliminary data.</text>
</comment>
<dbReference type="InterPro" id="IPR001254">
    <property type="entry name" value="Trypsin_dom"/>
</dbReference>
<name>A0A5J4NVX2_9TREM</name>
<protein>
    <recommendedName>
        <fullName evidence="1">Peptidase S1 domain-containing protein</fullName>
    </recommendedName>
</protein>
<dbReference type="Pfam" id="PF00089">
    <property type="entry name" value="Trypsin"/>
    <property type="match status" value="1"/>
</dbReference>
<dbReference type="InterPro" id="IPR043504">
    <property type="entry name" value="Peptidase_S1_PA_chymotrypsin"/>
</dbReference>
<accession>A0A5J4NVX2</accession>
<dbReference type="Gene3D" id="2.40.10.10">
    <property type="entry name" value="Trypsin-like serine proteases"/>
    <property type="match status" value="1"/>
</dbReference>
<dbReference type="SUPFAM" id="SSF50494">
    <property type="entry name" value="Trypsin-like serine proteases"/>
    <property type="match status" value="1"/>
</dbReference>
<dbReference type="AlphaFoldDB" id="A0A5J4NVX2"/>
<organism evidence="2 3">
    <name type="scientific">Paragonimus westermani</name>
    <dbReference type="NCBI Taxonomy" id="34504"/>
    <lineage>
        <taxon>Eukaryota</taxon>
        <taxon>Metazoa</taxon>
        <taxon>Spiralia</taxon>
        <taxon>Lophotrochozoa</taxon>
        <taxon>Platyhelminthes</taxon>
        <taxon>Trematoda</taxon>
        <taxon>Digenea</taxon>
        <taxon>Plagiorchiida</taxon>
        <taxon>Troglotremata</taxon>
        <taxon>Troglotrematidae</taxon>
        <taxon>Paragonimus</taxon>
    </lineage>
</organism>
<dbReference type="InterPro" id="IPR009003">
    <property type="entry name" value="Peptidase_S1_PA"/>
</dbReference>
<evidence type="ECO:0000259" key="1">
    <source>
        <dbReference type="Pfam" id="PF00089"/>
    </source>
</evidence>